<feature type="transmembrane region" description="Helical" evidence="8">
    <location>
        <begin position="51"/>
        <end position="68"/>
    </location>
</feature>
<dbReference type="InterPro" id="IPR002781">
    <property type="entry name" value="TM_pro_TauE-like"/>
</dbReference>
<comment type="similarity">
    <text evidence="2 8">Belongs to the 4-toluene sulfonate uptake permease (TSUP) (TC 2.A.102) family.</text>
</comment>
<evidence type="ECO:0000256" key="4">
    <source>
        <dbReference type="ARBA" id="ARBA00022475"/>
    </source>
</evidence>
<keyword evidence="7 8" id="KW-0472">Membrane</keyword>
<evidence type="ECO:0000313" key="12">
    <source>
        <dbReference type="Proteomes" id="UP000634647"/>
    </source>
</evidence>
<evidence type="ECO:0000313" key="11">
    <source>
        <dbReference type="Proteomes" id="UP000199541"/>
    </source>
</evidence>
<reference evidence="9" key="1">
    <citation type="journal article" date="2014" name="Int. J. Syst. Evol. Microbiol.">
        <title>Complete genome sequence of Corynebacterium casei LMG S-19264T (=DSM 44701T), isolated from a smear-ripened cheese.</title>
        <authorList>
            <consortium name="US DOE Joint Genome Institute (JGI-PGF)"/>
            <person name="Walter F."/>
            <person name="Albersmeier A."/>
            <person name="Kalinowski J."/>
            <person name="Ruckert C."/>
        </authorList>
    </citation>
    <scope>NUCLEOTIDE SEQUENCE</scope>
    <source>
        <strain evidence="9">CGMCC 1.10859</strain>
    </source>
</reference>
<feature type="transmembrane region" description="Helical" evidence="8">
    <location>
        <begin position="234"/>
        <end position="250"/>
    </location>
</feature>
<evidence type="ECO:0000313" key="10">
    <source>
        <dbReference type="EMBL" id="SDW47163.1"/>
    </source>
</evidence>
<dbReference type="PANTHER" id="PTHR30269:SF32">
    <property type="entry name" value="MEMBRANE TRANSPORTER PROTEIN-RELATED"/>
    <property type="match status" value="1"/>
</dbReference>
<comment type="subcellular location">
    <subcellularLocation>
        <location evidence="1 8">Cell membrane</location>
        <topology evidence="1 8">Multi-pass membrane protein</topology>
    </subcellularLocation>
</comment>
<feature type="transmembrane region" description="Helical" evidence="8">
    <location>
        <begin position="80"/>
        <end position="101"/>
    </location>
</feature>
<dbReference type="RefSeq" id="WP_035842456.1">
    <property type="nucleotide sequence ID" value="NZ_BNAB01000001.1"/>
</dbReference>
<dbReference type="AlphaFoldDB" id="A0AAN4UNE3"/>
<dbReference type="Proteomes" id="UP000634647">
    <property type="component" value="Unassembled WGS sequence"/>
</dbReference>
<comment type="caution">
    <text evidence="9">The sequence shown here is derived from an EMBL/GenBank/DDBJ whole genome shotgun (WGS) entry which is preliminary data.</text>
</comment>
<keyword evidence="5 8" id="KW-0812">Transmembrane</keyword>
<evidence type="ECO:0000256" key="7">
    <source>
        <dbReference type="ARBA" id="ARBA00023136"/>
    </source>
</evidence>
<sequence>MEHLIGGLPPVTFMLAFGITLFAGLVKGAVGFAMPMIMISGLGSFLPGHEALAALILPTLLTNFAQAFRQGPRAAWESAVKFRLFLGVTVLFILISAQFVLMIPNAVMFVLLGVPIIAFAGVQLAGIPMIIPIHHRARAATLLGVVAGLYGGISGVWGPPLIVYLLSTGTEKREQLRVQGVVFLIGSMMLLVAHLRSGVLNATTLPLSALMVIPAALGMWLGFRLHDRLDPVRFRWWTLALLALAGVNLVRRGLLG</sequence>
<keyword evidence="3" id="KW-0813">Transport</keyword>
<keyword evidence="6 8" id="KW-1133">Transmembrane helix</keyword>
<dbReference type="Pfam" id="PF01925">
    <property type="entry name" value="TauE"/>
    <property type="match status" value="1"/>
</dbReference>
<reference evidence="10 11" key="2">
    <citation type="submission" date="2016-10" db="EMBL/GenBank/DDBJ databases">
        <authorList>
            <person name="Varghese N."/>
            <person name="Submissions S."/>
        </authorList>
    </citation>
    <scope>NUCLEOTIDE SEQUENCE [LARGE SCALE GENOMIC DNA]</scope>
    <source>
        <strain evidence="10 11">DSM 24802</strain>
    </source>
</reference>
<gene>
    <name evidence="9" type="ORF">GCM10008024_02030</name>
    <name evidence="10" type="ORF">SAMN05444006_10411</name>
</gene>
<protein>
    <recommendedName>
        <fullName evidence="8">Probable membrane transporter protein</fullName>
    </recommendedName>
</protein>
<accession>A0AAN4UNE3</accession>
<evidence type="ECO:0000256" key="3">
    <source>
        <dbReference type="ARBA" id="ARBA00022448"/>
    </source>
</evidence>
<evidence type="ECO:0000256" key="6">
    <source>
        <dbReference type="ARBA" id="ARBA00022989"/>
    </source>
</evidence>
<dbReference type="InterPro" id="IPR052017">
    <property type="entry name" value="TSUP"/>
</dbReference>
<evidence type="ECO:0000256" key="8">
    <source>
        <dbReference type="RuleBase" id="RU363041"/>
    </source>
</evidence>
<feature type="transmembrane region" description="Helical" evidence="8">
    <location>
        <begin position="12"/>
        <end position="39"/>
    </location>
</feature>
<evidence type="ECO:0000256" key="2">
    <source>
        <dbReference type="ARBA" id="ARBA00009142"/>
    </source>
</evidence>
<feature type="transmembrane region" description="Helical" evidence="8">
    <location>
        <begin position="202"/>
        <end position="222"/>
    </location>
</feature>
<feature type="transmembrane region" description="Helical" evidence="8">
    <location>
        <begin position="139"/>
        <end position="158"/>
    </location>
</feature>
<keyword evidence="4 8" id="KW-1003">Cell membrane</keyword>
<feature type="transmembrane region" description="Helical" evidence="8">
    <location>
        <begin position="178"/>
        <end position="195"/>
    </location>
</feature>
<evidence type="ECO:0000256" key="5">
    <source>
        <dbReference type="ARBA" id="ARBA00022692"/>
    </source>
</evidence>
<name>A0AAN4UNE3_9RHOB</name>
<dbReference type="GO" id="GO:0005886">
    <property type="term" value="C:plasma membrane"/>
    <property type="evidence" value="ECO:0007669"/>
    <property type="project" value="UniProtKB-SubCell"/>
</dbReference>
<dbReference type="Proteomes" id="UP000199541">
    <property type="component" value="Unassembled WGS sequence"/>
</dbReference>
<evidence type="ECO:0000256" key="1">
    <source>
        <dbReference type="ARBA" id="ARBA00004651"/>
    </source>
</evidence>
<reference evidence="9" key="3">
    <citation type="submission" date="2023-06" db="EMBL/GenBank/DDBJ databases">
        <authorList>
            <person name="Sun Q."/>
            <person name="Zhou Y."/>
        </authorList>
    </citation>
    <scope>NUCLEOTIDE SEQUENCE</scope>
    <source>
        <strain evidence="9">CGMCC 1.10859</strain>
    </source>
</reference>
<dbReference type="EMBL" id="BNAB01000001">
    <property type="protein sequence ID" value="GHD98454.1"/>
    <property type="molecule type" value="Genomic_DNA"/>
</dbReference>
<keyword evidence="11" id="KW-1185">Reference proteome</keyword>
<dbReference type="EMBL" id="FNOB01000004">
    <property type="protein sequence ID" value="SDW47163.1"/>
    <property type="molecule type" value="Genomic_DNA"/>
</dbReference>
<evidence type="ECO:0000313" key="9">
    <source>
        <dbReference type="EMBL" id="GHD98454.1"/>
    </source>
</evidence>
<dbReference type="PANTHER" id="PTHR30269">
    <property type="entry name" value="TRANSMEMBRANE PROTEIN YFCA"/>
    <property type="match status" value="1"/>
</dbReference>
<proteinExistence type="inferred from homology"/>
<organism evidence="9 12">
    <name type="scientific">Allgaiera indica</name>
    <dbReference type="NCBI Taxonomy" id="765699"/>
    <lineage>
        <taxon>Bacteria</taxon>
        <taxon>Pseudomonadati</taxon>
        <taxon>Pseudomonadota</taxon>
        <taxon>Alphaproteobacteria</taxon>
        <taxon>Rhodobacterales</taxon>
        <taxon>Paracoccaceae</taxon>
        <taxon>Allgaiera</taxon>
    </lineage>
</organism>
<feature type="transmembrane region" description="Helical" evidence="8">
    <location>
        <begin position="107"/>
        <end position="127"/>
    </location>
</feature>